<dbReference type="EMBL" id="CP061035">
    <property type="protein sequence ID" value="QQV76301.1"/>
    <property type="molecule type" value="Genomic_DNA"/>
</dbReference>
<gene>
    <name evidence="5" type="ORF">H5J25_12465</name>
</gene>
<evidence type="ECO:0000256" key="2">
    <source>
        <dbReference type="SAM" id="MobiDB-lite"/>
    </source>
</evidence>
<dbReference type="Pfam" id="PF05036">
    <property type="entry name" value="SPOR"/>
    <property type="match status" value="1"/>
</dbReference>
<evidence type="ECO:0000313" key="5">
    <source>
        <dbReference type="EMBL" id="QQV76301.1"/>
    </source>
</evidence>
<evidence type="ECO:0000259" key="4">
    <source>
        <dbReference type="PROSITE" id="PS51724"/>
    </source>
</evidence>
<dbReference type="SUPFAM" id="SSF48452">
    <property type="entry name" value="TPR-like"/>
    <property type="match status" value="1"/>
</dbReference>
<feature type="signal peptide" evidence="3">
    <location>
        <begin position="1"/>
        <end position="25"/>
    </location>
</feature>
<dbReference type="PROSITE" id="PS50005">
    <property type="entry name" value="TPR"/>
    <property type="match status" value="1"/>
</dbReference>
<dbReference type="InterPro" id="IPR011990">
    <property type="entry name" value="TPR-like_helical_dom_sf"/>
</dbReference>
<feature type="chain" id="PRO_5037677977" evidence="3">
    <location>
        <begin position="26"/>
        <end position="720"/>
    </location>
</feature>
<accession>A0A974S3C6</accession>
<name>A0A974S3C6_9SPHN</name>
<keyword evidence="3" id="KW-0732">Signal</keyword>
<dbReference type="Proteomes" id="UP000595894">
    <property type="component" value="Chromosome"/>
</dbReference>
<dbReference type="InterPro" id="IPR007730">
    <property type="entry name" value="SPOR-like_dom"/>
</dbReference>
<sequence length="720" mass="75550">MKQKVLTSAAAIAIGMVVSIPAADAQVPYVQQISPADQLASEMRSLAANPTDVLAMVRAGELTLKLDDTTAAAGFFARAERIDPNNARIKAGKGVILLRAGRPGEALRRFVEAEQLRGDVRTFAADRGLAYDLIGEQERAQRDYRLALKSGSLSAVGIDETTRRYALSLGISGKKDQALAQIDPLLRRSDRGAWRARAFILAMTGDGRGAEKIAQSMMPGGLSQGLQPFFEKLPTLRPADRAFAVHFGEVRTTPMRLADARMAPALGVLPPDPDKPVALASVTPQPAADTSGRNNKRDRKRNKRDKVNVAVAQAAPVPLPPPPAYQGAAVAMVQPLPNRPTYSAPVNTAPSYSAPTQVAPARTNPSVALASNRGSLPSALPVPRREVQPNRAAAETDVRVAAGRTVAPSARPQVLEEAAGPYEPIGRQVVASSPSATVATAPNATTTPATMAPAPAPITSPATVAAAPTISSSRLSGEGAYPSPVVTAAAPTASTIKPLPPVPGPVKGEDPILAAIIANITVPGSELEVSQPASEPEPVRIAEARPIRPIARAPVRTEPDTAALQAKALADKTAADKAAADKRLADKKLADKKLADKKLADKKIADAKKLADAKKAAEDLKKKNDPKLLEPSRIWVQVAGGANEGDLPKEWSKVREKAPAAFKGKSGWMTPLRATNRVLTGPFKTDAEARSFVNTLAKEGVSGFAFTSEAGQKVTRLAGK</sequence>
<dbReference type="PROSITE" id="PS51724">
    <property type="entry name" value="SPOR"/>
    <property type="match status" value="1"/>
</dbReference>
<dbReference type="RefSeq" id="WP_202091468.1">
    <property type="nucleotide sequence ID" value="NZ_CP061035.1"/>
</dbReference>
<dbReference type="KEGG" id="sari:H5J25_12465"/>
<evidence type="ECO:0000256" key="3">
    <source>
        <dbReference type="SAM" id="SignalP"/>
    </source>
</evidence>
<feature type="compositionally biased region" description="Basic residues" evidence="2">
    <location>
        <begin position="294"/>
        <end position="304"/>
    </location>
</feature>
<evidence type="ECO:0000313" key="6">
    <source>
        <dbReference type="Proteomes" id="UP000595894"/>
    </source>
</evidence>
<feature type="domain" description="SPOR" evidence="4">
    <location>
        <begin position="628"/>
        <end position="709"/>
    </location>
</feature>
<proteinExistence type="predicted"/>
<dbReference type="GO" id="GO:0042834">
    <property type="term" value="F:peptidoglycan binding"/>
    <property type="evidence" value="ECO:0007669"/>
    <property type="project" value="InterPro"/>
</dbReference>
<dbReference type="Gene3D" id="1.25.40.10">
    <property type="entry name" value="Tetratricopeptide repeat domain"/>
    <property type="match status" value="1"/>
</dbReference>
<feature type="repeat" description="TPR" evidence="1">
    <location>
        <begin position="53"/>
        <end position="86"/>
    </location>
</feature>
<organism evidence="5 6">
    <name type="scientific">Sphingomonas aliaeris</name>
    <dbReference type="NCBI Taxonomy" id="2759526"/>
    <lineage>
        <taxon>Bacteria</taxon>
        <taxon>Pseudomonadati</taxon>
        <taxon>Pseudomonadota</taxon>
        <taxon>Alphaproteobacteria</taxon>
        <taxon>Sphingomonadales</taxon>
        <taxon>Sphingomonadaceae</taxon>
        <taxon>Sphingomonas</taxon>
    </lineage>
</organism>
<keyword evidence="6" id="KW-1185">Reference proteome</keyword>
<keyword evidence="1" id="KW-0802">TPR repeat</keyword>
<protein>
    <submittedName>
        <fullName evidence="5">SPOR domain-containing protein</fullName>
    </submittedName>
</protein>
<dbReference type="AlphaFoldDB" id="A0A974S3C6"/>
<feature type="region of interest" description="Disordered" evidence="2">
    <location>
        <begin position="272"/>
        <end position="306"/>
    </location>
</feature>
<dbReference type="InterPro" id="IPR019734">
    <property type="entry name" value="TPR_rpt"/>
</dbReference>
<reference evidence="6" key="1">
    <citation type="submission" date="2020-09" db="EMBL/GenBank/DDBJ databases">
        <title>Sphingomonas sp., a new species isolated from pork steak.</title>
        <authorList>
            <person name="Heidler von Heilborn D."/>
        </authorList>
    </citation>
    <scope>NUCLEOTIDE SEQUENCE [LARGE SCALE GENOMIC DNA]</scope>
</reference>
<evidence type="ECO:0000256" key="1">
    <source>
        <dbReference type="PROSITE-ProRule" id="PRU00339"/>
    </source>
</evidence>